<dbReference type="PANTHER" id="PTHR45648">
    <property type="entry name" value="GDSL LIPASE/ACYLHYDROLASE FAMILY PROTEIN (AFU_ORTHOLOGUE AFUA_4G14700)"/>
    <property type="match status" value="1"/>
</dbReference>
<feature type="chain" id="PRO_5042162323" description="Zinc finger protein" evidence="4">
    <location>
        <begin position="23"/>
        <end position="547"/>
    </location>
</feature>
<dbReference type="Gene3D" id="3.40.50.1110">
    <property type="entry name" value="SGNH hydrolase"/>
    <property type="match status" value="3"/>
</dbReference>
<evidence type="ECO:0008006" key="7">
    <source>
        <dbReference type="Google" id="ProtNLM"/>
    </source>
</evidence>
<keyword evidence="2" id="KW-0378">Hydrolase</keyword>
<reference evidence="5" key="1">
    <citation type="submission" date="2023-08" db="EMBL/GenBank/DDBJ databases">
        <title>A de novo genome assembly of Solanum verrucosum Schlechtendal, a Mexican diploid species geographically isolated from the other diploid A-genome species in potato relatives.</title>
        <authorList>
            <person name="Hosaka K."/>
        </authorList>
    </citation>
    <scope>NUCLEOTIDE SEQUENCE</scope>
    <source>
        <tissue evidence="5">Young leaves</tissue>
    </source>
</reference>
<dbReference type="Pfam" id="PF00657">
    <property type="entry name" value="Lipase_GDSL"/>
    <property type="match status" value="2"/>
</dbReference>
<dbReference type="PANTHER" id="PTHR45648:SF30">
    <property type="match status" value="1"/>
</dbReference>
<evidence type="ECO:0000313" key="6">
    <source>
        <dbReference type="Proteomes" id="UP001234989"/>
    </source>
</evidence>
<dbReference type="InterPro" id="IPR036514">
    <property type="entry name" value="SGNH_hydro_sf"/>
</dbReference>
<feature type="signal peptide" evidence="4">
    <location>
        <begin position="1"/>
        <end position="22"/>
    </location>
</feature>
<dbReference type="GO" id="GO:0016788">
    <property type="term" value="F:hydrolase activity, acting on ester bonds"/>
    <property type="evidence" value="ECO:0007669"/>
    <property type="project" value="InterPro"/>
</dbReference>
<dbReference type="InterPro" id="IPR035669">
    <property type="entry name" value="SGNH_plant_lipase-like"/>
</dbReference>
<name>A0AAF0U5T0_SOLVR</name>
<keyword evidence="6" id="KW-1185">Reference proteome</keyword>
<dbReference type="InterPro" id="IPR001087">
    <property type="entry name" value="GDSL"/>
</dbReference>
<dbReference type="FunFam" id="3.40.50.1110:FF:000003">
    <property type="entry name" value="GDSL esterase/lipase APG"/>
    <property type="match status" value="1"/>
</dbReference>
<evidence type="ECO:0000256" key="1">
    <source>
        <dbReference type="ARBA" id="ARBA00008668"/>
    </source>
</evidence>
<dbReference type="GO" id="GO:0016042">
    <property type="term" value="P:lipid catabolic process"/>
    <property type="evidence" value="ECO:0007669"/>
    <property type="project" value="UniProtKB-KW"/>
</dbReference>
<keyword evidence="4" id="KW-0732">Signal</keyword>
<proteinExistence type="inferred from homology"/>
<evidence type="ECO:0000313" key="5">
    <source>
        <dbReference type="EMBL" id="WMV39907.1"/>
    </source>
</evidence>
<dbReference type="CDD" id="cd01837">
    <property type="entry name" value="SGNH_plant_lipase_like"/>
    <property type="match status" value="1"/>
</dbReference>
<evidence type="ECO:0000256" key="2">
    <source>
        <dbReference type="ARBA" id="ARBA00022801"/>
    </source>
</evidence>
<dbReference type="Proteomes" id="UP001234989">
    <property type="component" value="Chromosome 7"/>
</dbReference>
<dbReference type="AlphaFoldDB" id="A0AAF0U5T0"/>
<dbReference type="InterPro" id="IPR051058">
    <property type="entry name" value="GDSL_Est/Lipase"/>
</dbReference>
<organism evidence="5 6">
    <name type="scientific">Solanum verrucosum</name>
    <dbReference type="NCBI Taxonomy" id="315347"/>
    <lineage>
        <taxon>Eukaryota</taxon>
        <taxon>Viridiplantae</taxon>
        <taxon>Streptophyta</taxon>
        <taxon>Embryophyta</taxon>
        <taxon>Tracheophyta</taxon>
        <taxon>Spermatophyta</taxon>
        <taxon>Magnoliopsida</taxon>
        <taxon>eudicotyledons</taxon>
        <taxon>Gunneridae</taxon>
        <taxon>Pentapetalae</taxon>
        <taxon>asterids</taxon>
        <taxon>lamiids</taxon>
        <taxon>Solanales</taxon>
        <taxon>Solanaceae</taxon>
        <taxon>Solanoideae</taxon>
        <taxon>Solaneae</taxon>
        <taxon>Solanum</taxon>
    </lineage>
</organism>
<keyword evidence="3" id="KW-0443">Lipid metabolism</keyword>
<protein>
    <recommendedName>
        <fullName evidence="7">Zinc finger protein</fullName>
    </recommendedName>
</protein>
<gene>
    <name evidence="5" type="ORF">MTR67_033292</name>
</gene>
<evidence type="ECO:0000256" key="4">
    <source>
        <dbReference type="SAM" id="SignalP"/>
    </source>
</evidence>
<evidence type="ECO:0000256" key="3">
    <source>
        <dbReference type="ARBA" id="ARBA00022963"/>
    </source>
</evidence>
<comment type="similarity">
    <text evidence="1">Belongs to the 'GDSL' lipolytic enzyme family.</text>
</comment>
<accession>A0AAF0U5T0</accession>
<sequence>MAISSFLSFFFLLICCFKICQGQLVPAAYMFGDSLIDVGNNNHIATIIKANFPYNGRDFPGGQPTGRFCNGKNTADFIAEKLGIPTPPPYLSDKNNQFLKGVSFASGGAGIFRTTNGALISFALHMSQQVQFFSVVQQRLVKQLGADAGMKQLSKSLFVVVIGNKYNQQLQTMLKGLKAELKDINYSFIDTYALLLDIVQNPAIHGFTEVKSACCGLGRLKATVPCTPVALVCPNRNKANFLFNGIDFPGGKPTGRFNNGKNAADFIAENVGLPTPPPYLSDSNKNNVFLQGVSFASGGAGILNSTNDHPYNGTIYLSKQVGYFYEVQQRLIKKMGESAAKEHLTNSLFAIVIGSNDLFNYFSSKSKIHLTKSPQEYIDLMLSTLSNQLMQIQGLGGRKYLIVGIGPLGCTPSQRLRNSSENCYDEANNLATIYNKALQSMLLKLKSNLKEHFNYSYFNIYDFLIDLIQNPTTYGFLEVKSACCGIGRLYAEGPCIPISTYCPNRSDHIFWDEVHPTEATTKILVNTLFNNTKQYVTSMNLVNLLAL</sequence>
<dbReference type="EMBL" id="CP133618">
    <property type="protein sequence ID" value="WMV39907.1"/>
    <property type="molecule type" value="Genomic_DNA"/>
</dbReference>
<keyword evidence="3" id="KW-0442">Lipid degradation</keyword>